<comment type="similarity">
    <text evidence="1">Belongs to the fasciclin-like AGP family.</text>
</comment>
<organism evidence="4 5">
    <name type="scientific">Platanthera guangdongensis</name>
    <dbReference type="NCBI Taxonomy" id="2320717"/>
    <lineage>
        <taxon>Eukaryota</taxon>
        <taxon>Viridiplantae</taxon>
        <taxon>Streptophyta</taxon>
        <taxon>Embryophyta</taxon>
        <taxon>Tracheophyta</taxon>
        <taxon>Spermatophyta</taxon>
        <taxon>Magnoliopsida</taxon>
        <taxon>Liliopsida</taxon>
        <taxon>Asparagales</taxon>
        <taxon>Orchidaceae</taxon>
        <taxon>Orchidoideae</taxon>
        <taxon>Orchideae</taxon>
        <taxon>Orchidinae</taxon>
        <taxon>Platanthera</taxon>
    </lineage>
</organism>
<proteinExistence type="inferred from homology"/>
<evidence type="ECO:0000313" key="5">
    <source>
        <dbReference type="Proteomes" id="UP001412067"/>
    </source>
</evidence>
<evidence type="ECO:0000313" key="4">
    <source>
        <dbReference type="EMBL" id="KAK8963297.1"/>
    </source>
</evidence>
<dbReference type="InterPro" id="IPR052806">
    <property type="entry name" value="Fasciclin-like_AGP"/>
</dbReference>
<feature type="domain" description="FAS1" evidence="3">
    <location>
        <begin position="83"/>
        <end position="190"/>
    </location>
</feature>
<evidence type="ECO:0000259" key="3">
    <source>
        <dbReference type="SMART" id="SM00554"/>
    </source>
</evidence>
<dbReference type="PANTHER" id="PTHR33985">
    <property type="entry name" value="OS02G0491300 PROTEIN-RELATED"/>
    <property type="match status" value="1"/>
</dbReference>
<dbReference type="SMART" id="SM00554">
    <property type="entry name" value="FAS1"/>
    <property type="match status" value="1"/>
</dbReference>
<comment type="caution">
    <text evidence="4">The sequence shown here is derived from an EMBL/GenBank/DDBJ whole genome shotgun (WGS) entry which is preliminary data.</text>
</comment>
<feature type="region of interest" description="Disordered" evidence="2">
    <location>
        <begin position="326"/>
        <end position="388"/>
    </location>
</feature>
<dbReference type="EMBL" id="JBBWWR010000007">
    <property type="protein sequence ID" value="KAK8963297.1"/>
    <property type="molecule type" value="Genomic_DNA"/>
</dbReference>
<reference evidence="4 5" key="1">
    <citation type="journal article" date="2022" name="Nat. Plants">
        <title>Genomes of leafy and leafless Platanthera orchids illuminate the evolution of mycoheterotrophy.</title>
        <authorList>
            <person name="Li M.H."/>
            <person name="Liu K.W."/>
            <person name="Li Z."/>
            <person name="Lu H.C."/>
            <person name="Ye Q.L."/>
            <person name="Zhang D."/>
            <person name="Wang J.Y."/>
            <person name="Li Y.F."/>
            <person name="Zhong Z.M."/>
            <person name="Liu X."/>
            <person name="Yu X."/>
            <person name="Liu D.K."/>
            <person name="Tu X.D."/>
            <person name="Liu B."/>
            <person name="Hao Y."/>
            <person name="Liao X.Y."/>
            <person name="Jiang Y.T."/>
            <person name="Sun W.H."/>
            <person name="Chen J."/>
            <person name="Chen Y.Q."/>
            <person name="Ai Y."/>
            <person name="Zhai J.W."/>
            <person name="Wu S.S."/>
            <person name="Zhou Z."/>
            <person name="Hsiao Y.Y."/>
            <person name="Wu W.L."/>
            <person name="Chen Y.Y."/>
            <person name="Lin Y.F."/>
            <person name="Hsu J.L."/>
            <person name="Li C.Y."/>
            <person name="Wang Z.W."/>
            <person name="Zhao X."/>
            <person name="Zhong W.Y."/>
            <person name="Ma X.K."/>
            <person name="Ma L."/>
            <person name="Huang J."/>
            <person name="Chen G.Z."/>
            <person name="Huang M.Z."/>
            <person name="Huang L."/>
            <person name="Peng D.H."/>
            <person name="Luo Y.B."/>
            <person name="Zou S.Q."/>
            <person name="Chen S.P."/>
            <person name="Lan S."/>
            <person name="Tsai W.C."/>
            <person name="Van de Peer Y."/>
            <person name="Liu Z.J."/>
        </authorList>
    </citation>
    <scope>NUCLEOTIDE SEQUENCE [LARGE SCALE GENOMIC DNA]</scope>
    <source>
        <strain evidence="4">Lor288</strain>
    </source>
</reference>
<dbReference type="Proteomes" id="UP001412067">
    <property type="component" value="Unassembled WGS sequence"/>
</dbReference>
<dbReference type="Gene3D" id="2.30.180.10">
    <property type="entry name" value="FAS1 domain"/>
    <property type="match status" value="1"/>
</dbReference>
<sequence>MALAANCYRLALLSTILFNRFSSSPSPLPFHTLPSTAPWYAPPPPTSAPSPSSTLRSRGYFLMAGILDYASGNNHAGWNGSGTLFAPSDSAFRNYLRLPPYPTPSTLLYHTARMPSLLSTDIATMPPGSSLPTLSRRRRCVFFRPTAAGQLCIAETPFPRSQPCVKIRDPDLFHDGNLAIHGIDGVLDPSIAYPCGPDTRRSSSPHLDAAVAALRRKGYFAVADAMLVRRSELARLPAVTLFAPSYIDGDADGFREALGSHVIPRRYDLHDLARLSMGQRLQTIASNGEIVVGSDVEGAVTVDGISIDGDAIYRSRWAVILPVRRQIGSSPTPPTPEESPLDSASGPLGNDGPDFAPSNDYLQESSNGGTRKAGDGGQSDNSLTHGLDPAVISPDEWCNANVTPSVRHIAPCHAFDTPPAVGDAATTAGS</sequence>
<accession>A0ABR2MGK4</accession>
<keyword evidence="5" id="KW-1185">Reference proteome</keyword>
<name>A0ABR2MGK4_9ASPA</name>
<dbReference type="PANTHER" id="PTHR33985:SF20">
    <property type="entry name" value="FAS1 DOMAIN-CONTAINING PROTEIN"/>
    <property type="match status" value="1"/>
</dbReference>
<dbReference type="InterPro" id="IPR000782">
    <property type="entry name" value="FAS1_domain"/>
</dbReference>
<dbReference type="SUPFAM" id="SSF82153">
    <property type="entry name" value="FAS1 domain"/>
    <property type="match status" value="1"/>
</dbReference>
<dbReference type="InterPro" id="IPR036378">
    <property type="entry name" value="FAS1_dom_sf"/>
</dbReference>
<evidence type="ECO:0000256" key="1">
    <source>
        <dbReference type="ARBA" id="ARBA00007843"/>
    </source>
</evidence>
<feature type="compositionally biased region" description="Polar residues" evidence="2">
    <location>
        <begin position="360"/>
        <end position="369"/>
    </location>
</feature>
<gene>
    <name evidence="4" type="ORF">KSP40_PGU007169</name>
</gene>
<evidence type="ECO:0000256" key="2">
    <source>
        <dbReference type="SAM" id="MobiDB-lite"/>
    </source>
</evidence>
<protein>
    <recommendedName>
        <fullName evidence="3">FAS1 domain-containing protein</fullName>
    </recommendedName>
</protein>